<feature type="transmembrane region" description="Helical" evidence="9">
    <location>
        <begin position="428"/>
        <end position="447"/>
    </location>
</feature>
<reference evidence="10 11" key="1">
    <citation type="submission" date="2015-07" db="EMBL/GenBank/DDBJ databases">
        <title>High-quality genome of monoxenous trypanosomatid Leptomonas pyrrhocoris.</title>
        <authorList>
            <person name="Flegontov P."/>
            <person name="Butenko A."/>
            <person name="Firsov S."/>
            <person name="Vlcek C."/>
            <person name="Logacheva M.D."/>
            <person name="Field M."/>
            <person name="Filatov D."/>
            <person name="Flegontova O."/>
            <person name="Gerasimov E."/>
            <person name="Jackson A.P."/>
            <person name="Kelly S."/>
            <person name="Opperdoes F."/>
            <person name="O'Reilly A."/>
            <person name="Votypka J."/>
            <person name="Yurchenko V."/>
            <person name="Lukes J."/>
        </authorList>
    </citation>
    <scope>NUCLEOTIDE SEQUENCE [LARGE SCALE GENOMIC DNA]</scope>
    <source>
        <strain evidence="10">H10</strain>
    </source>
</reference>
<feature type="transmembrane region" description="Helical" evidence="9">
    <location>
        <begin position="125"/>
        <end position="148"/>
    </location>
</feature>
<keyword evidence="11" id="KW-1185">Reference proteome</keyword>
<evidence type="ECO:0000256" key="9">
    <source>
        <dbReference type="SAM" id="Phobius"/>
    </source>
</evidence>
<dbReference type="Gene3D" id="1.20.1250.20">
    <property type="entry name" value="MFS general substrate transporter like domains"/>
    <property type="match status" value="1"/>
</dbReference>
<evidence type="ECO:0000256" key="5">
    <source>
        <dbReference type="ARBA" id="ARBA00022989"/>
    </source>
</evidence>
<dbReference type="GO" id="GO:0016020">
    <property type="term" value="C:membrane"/>
    <property type="evidence" value="ECO:0007669"/>
    <property type="project" value="UniProtKB-SubCell"/>
</dbReference>
<dbReference type="Pfam" id="PF03092">
    <property type="entry name" value="BT1"/>
    <property type="match status" value="1"/>
</dbReference>
<feature type="transmembrane region" description="Helical" evidence="9">
    <location>
        <begin position="402"/>
        <end position="422"/>
    </location>
</feature>
<evidence type="ECO:0000313" key="10">
    <source>
        <dbReference type="EMBL" id="KPA75928.1"/>
    </source>
</evidence>
<feature type="transmembrane region" description="Helical" evidence="9">
    <location>
        <begin position="497"/>
        <end position="517"/>
    </location>
</feature>
<accession>A0A0N0VDL9</accession>
<feature type="transmembrane region" description="Helical" evidence="9">
    <location>
        <begin position="249"/>
        <end position="270"/>
    </location>
</feature>
<feature type="transmembrane region" description="Helical" evidence="9">
    <location>
        <begin position="524"/>
        <end position="544"/>
    </location>
</feature>
<dbReference type="EMBL" id="LGTL01000022">
    <property type="protein sequence ID" value="KPA75928.1"/>
    <property type="molecule type" value="Genomic_DNA"/>
</dbReference>
<dbReference type="GeneID" id="26908381"/>
<feature type="coiled-coil region" evidence="7">
    <location>
        <begin position="674"/>
        <end position="701"/>
    </location>
</feature>
<comment type="caution">
    <text evidence="10">The sequence shown here is derived from an EMBL/GenBank/DDBJ whole genome shotgun (WGS) entry which is preliminary data.</text>
</comment>
<proteinExistence type="inferred from homology"/>
<dbReference type="InterPro" id="IPR036259">
    <property type="entry name" value="MFS_trans_sf"/>
</dbReference>
<keyword evidence="5 9" id="KW-1133">Transmembrane helix</keyword>
<keyword evidence="7" id="KW-0175">Coiled coil</keyword>
<dbReference type="SUPFAM" id="SSF103473">
    <property type="entry name" value="MFS general substrate transporter"/>
    <property type="match status" value="2"/>
</dbReference>
<sequence>MFSPDRSSHNGEERESGTNYAEPAVGDPLDAAPPPPHRTEDGSTILPNGTIVHPAAERLFAGCPWVRNIPVVGGAVEGYGPAFVLALCMAYFLCKGIADQIIGFSRQPMMTKRFGIDGDRYQRLASLYSMGWAIKAFIAMMTDTFAFLGYTKRWYMVISCIGGAAFALGYGLLPAKESSANIAAGFIFLTCLGKSNVDILSEGHYSRLIRRNPVPGPSLVSCLWVCILTGTLIASVIQGPLSDGGKTQIGVFVSAVLQFVTAIFFIFNMYGERPNVVERLQDLRYAKAALAKAQAEARQADGSTSDVGDELLEKPVKKDLHPENDGAIYDEVQLGDPSLVGLQDVYGVPNGDSNNSEKGGTSPNMVVAAMDEIDEEEQLAIRTCLFGAFEINKEVVSRNWKVVVYCVIMTVSVVTMVCVTILGTTYDLMYACIVLSVVCIVCAFLTLPRVIAKANVFTYMYFTLYIQLPGALDAFYVADEECLPGGPHFTYTFYNTVGAVIQNIGGMIGVTLFTYVFSKQNYQVTMCVSVSLMIIASVFDIVIVERWNLYIGIPDHAMYICGDAVVYQVCYMFSYMPVVLLMSRLCPRGSESMVYALMAGFANLGQTMSNAIGSLLVEFRFPFKSKVPCDFHNVRWLIIIGHLLMPLAIVPLSFLLLPRVRICDDIDVNGHAIHAQLRSEKKRAEEEAAAEAERQQNAGNDGAALYDELGTVNEPCVETAGK</sequence>
<dbReference type="PANTHER" id="PTHR31585:SF51">
    <property type="entry name" value="TRANSPORTER, PUTATIVE-RELATED"/>
    <property type="match status" value="1"/>
</dbReference>
<dbReference type="OrthoDB" id="754047at2759"/>
<dbReference type="InterPro" id="IPR004324">
    <property type="entry name" value="FBT"/>
</dbReference>
<keyword evidence="3" id="KW-0813">Transport</keyword>
<comment type="subcellular location">
    <subcellularLocation>
        <location evidence="1">Membrane</location>
        <topology evidence="1">Multi-pass membrane protein</topology>
    </subcellularLocation>
</comment>
<gene>
    <name evidence="10" type="ORF">ABB37_08096</name>
</gene>
<name>A0A0N0VDL9_LEPPY</name>
<keyword evidence="4 9" id="KW-0812">Transmembrane</keyword>
<feature type="transmembrane region" description="Helical" evidence="9">
    <location>
        <begin position="594"/>
        <end position="616"/>
    </location>
</feature>
<dbReference type="NCBIfam" id="TIGR00788">
    <property type="entry name" value="fbt"/>
    <property type="match status" value="1"/>
</dbReference>
<evidence type="ECO:0000256" key="2">
    <source>
        <dbReference type="ARBA" id="ARBA00007015"/>
    </source>
</evidence>
<protein>
    <submittedName>
        <fullName evidence="10">Putative folate/biopterin transporter</fullName>
    </submittedName>
</protein>
<feature type="transmembrane region" description="Helical" evidence="9">
    <location>
        <begin position="216"/>
        <end position="237"/>
    </location>
</feature>
<organism evidence="10 11">
    <name type="scientific">Leptomonas pyrrhocoris</name>
    <name type="common">Firebug parasite</name>
    <dbReference type="NCBI Taxonomy" id="157538"/>
    <lineage>
        <taxon>Eukaryota</taxon>
        <taxon>Discoba</taxon>
        <taxon>Euglenozoa</taxon>
        <taxon>Kinetoplastea</taxon>
        <taxon>Metakinetoplastina</taxon>
        <taxon>Trypanosomatida</taxon>
        <taxon>Trypanosomatidae</taxon>
        <taxon>Leishmaniinae</taxon>
        <taxon>Leptomonas</taxon>
    </lineage>
</organism>
<evidence type="ECO:0000256" key="8">
    <source>
        <dbReference type="SAM" id="MobiDB-lite"/>
    </source>
</evidence>
<dbReference type="InterPro" id="IPR039309">
    <property type="entry name" value="BT1"/>
</dbReference>
<feature type="transmembrane region" description="Helical" evidence="9">
    <location>
        <begin position="636"/>
        <end position="657"/>
    </location>
</feature>
<dbReference type="Proteomes" id="UP000037923">
    <property type="component" value="Unassembled WGS sequence"/>
</dbReference>
<comment type="similarity">
    <text evidence="2">Belongs to the major facilitator superfamily. Folate-biopterin transporter (TC 2.A.71) family.</text>
</comment>
<dbReference type="VEuPathDB" id="TriTrypDB:LpyrH10_22_0560"/>
<feature type="region of interest" description="Disordered" evidence="8">
    <location>
        <begin position="1"/>
        <end position="47"/>
    </location>
</feature>
<feature type="transmembrane region" description="Helical" evidence="9">
    <location>
        <begin position="459"/>
        <end position="477"/>
    </location>
</feature>
<feature type="transmembrane region" description="Helical" evidence="9">
    <location>
        <begin position="564"/>
        <end position="582"/>
    </location>
</feature>
<feature type="transmembrane region" description="Helical" evidence="9">
    <location>
        <begin position="154"/>
        <end position="173"/>
    </location>
</feature>
<evidence type="ECO:0000256" key="4">
    <source>
        <dbReference type="ARBA" id="ARBA00022692"/>
    </source>
</evidence>
<dbReference type="PANTHER" id="PTHR31585">
    <property type="entry name" value="FOLATE-BIOPTERIN TRANSPORTER 1, CHLOROPLASTIC"/>
    <property type="match status" value="1"/>
</dbReference>
<evidence type="ECO:0000313" key="11">
    <source>
        <dbReference type="Proteomes" id="UP000037923"/>
    </source>
</evidence>
<feature type="transmembrane region" description="Helical" evidence="9">
    <location>
        <begin position="82"/>
        <end position="104"/>
    </location>
</feature>
<dbReference type="AlphaFoldDB" id="A0A0N0VDL9"/>
<dbReference type="OMA" id="GFSRQPM"/>
<keyword evidence="6 9" id="KW-0472">Membrane</keyword>
<feature type="compositionally biased region" description="Basic and acidic residues" evidence="8">
    <location>
        <begin position="1"/>
        <end position="16"/>
    </location>
</feature>
<evidence type="ECO:0000256" key="3">
    <source>
        <dbReference type="ARBA" id="ARBA00022448"/>
    </source>
</evidence>
<dbReference type="RefSeq" id="XP_015654367.1">
    <property type="nucleotide sequence ID" value="XM_015806972.1"/>
</dbReference>
<evidence type="ECO:0000256" key="1">
    <source>
        <dbReference type="ARBA" id="ARBA00004141"/>
    </source>
</evidence>
<evidence type="ECO:0000256" key="7">
    <source>
        <dbReference type="SAM" id="Coils"/>
    </source>
</evidence>
<evidence type="ECO:0000256" key="6">
    <source>
        <dbReference type="ARBA" id="ARBA00023136"/>
    </source>
</evidence>